<dbReference type="AlphaFoldDB" id="Q5FIT2"/>
<dbReference type="Gene3D" id="2.70.70.10">
    <property type="entry name" value="Glucose Permease (Domain IIA)"/>
    <property type="match status" value="1"/>
</dbReference>
<keyword evidence="2" id="KW-0813">Transport</keyword>
<feature type="domain" description="PTS EIIC type-1" evidence="12">
    <location>
        <begin position="52"/>
        <end position="392"/>
    </location>
</feature>
<feature type="transmembrane region" description="Helical" evidence="10">
    <location>
        <begin position="110"/>
        <end position="128"/>
    </location>
</feature>
<dbReference type="Pfam" id="PF00358">
    <property type="entry name" value="PTS_EIIA_1"/>
    <property type="match status" value="1"/>
</dbReference>
<dbReference type="InterPro" id="IPR011055">
    <property type="entry name" value="Dup_hybrid_motif"/>
</dbReference>
<name>Q5FIT2_LACAC</name>
<keyword evidence="8 10" id="KW-1133">Transmembrane helix</keyword>
<feature type="transmembrane region" description="Helical" evidence="10">
    <location>
        <begin position="315"/>
        <end position="335"/>
    </location>
</feature>
<evidence type="ECO:0000313" key="13">
    <source>
        <dbReference type="EMBL" id="AAV43392.1"/>
    </source>
</evidence>
<evidence type="ECO:0000256" key="3">
    <source>
        <dbReference type="ARBA" id="ARBA00022475"/>
    </source>
</evidence>
<dbReference type="SUPFAM" id="SSF51261">
    <property type="entry name" value="Duplicated hybrid motif"/>
    <property type="match status" value="1"/>
</dbReference>
<dbReference type="BioCyc" id="LACI272621:G1G49-1539-MONOMER"/>
<feature type="transmembrane region" description="Helical" evidence="10">
    <location>
        <begin position="355"/>
        <end position="376"/>
    </location>
</feature>
<dbReference type="FunFam" id="2.70.70.10:FF:000001">
    <property type="entry name" value="PTS system glucose-specific IIA component"/>
    <property type="match status" value="1"/>
</dbReference>
<feature type="transmembrane region" description="Helical" evidence="10">
    <location>
        <begin position="174"/>
        <end position="195"/>
    </location>
</feature>
<feature type="transmembrane region" description="Helical" evidence="10">
    <location>
        <begin position="140"/>
        <end position="162"/>
    </location>
</feature>
<evidence type="ECO:0000256" key="8">
    <source>
        <dbReference type="ARBA" id="ARBA00022989"/>
    </source>
</evidence>
<evidence type="ECO:0000256" key="1">
    <source>
        <dbReference type="ARBA" id="ARBA00004651"/>
    </source>
</evidence>
<dbReference type="PROSITE" id="PS51093">
    <property type="entry name" value="PTS_EIIA_TYPE_1"/>
    <property type="match status" value="1"/>
</dbReference>
<protein>
    <submittedName>
        <fullName evidence="13">Beta-glucoside-specific enzyme II</fullName>
        <ecNumber evidence="13">2.7.1.69</ecNumber>
    </submittedName>
</protein>
<reference evidence="13 14" key="1">
    <citation type="journal article" date="2005" name="Proc. Natl. Acad. Sci. U.S.A.">
        <title>Complete genome sequence of the probiotic lactic acid bacterium Lactobacillus acidophilus NCFM.</title>
        <authorList>
            <person name="Altermann E."/>
            <person name="Russell W.M."/>
            <person name="Azcarate-Peril M.A."/>
            <person name="Barrangou R."/>
            <person name="Buck B.L."/>
            <person name="McAuliffe O."/>
            <person name="Souther N."/>
            <person name="Dobson A."/>
            <person name="Duong T."/>
            <person name="Callanan M."/>
            <person name="Lick S."/>
            <person name="Hamrick A."/>
            <person name="Cano R."/>
            <person name="Klaenhammer T.R."/>
        </authorList>
    </citation>
    <scope>NUCLEOTIDE SEQUENCE [LARGE SCALE GENOMIC DNA]</scope>
    <source>
        <strain evidence="14">ATCC 700396 / NCK56 / N2 / NCFM</strain>
    </source>
</reference>
<dbReference type="NCBIfam" id="TIGR00830">
    <property type="entry name" value="PTBA"/>
    <property type="match status" value="1"/>
</dbReference>
<dbReference type="STRING" id="272621.LBA1575"/>
<feature type="domain" description="PTS EIIA type-1" evidence="11">
    <location>
        <begin position="425"/>
        <end position="529"/>
    </location>
</feature>
<dbReference type="GO" id="GO:0008982">
    <property type="term" value="F:protein-N(PI)-phosphohistidine-sugar phosphotransferase activity"/>
    <property type="evidence" value="ECO:0007669"/>
    <property type="project" value="InterPro"/>
</dbReference>
<dbReference type="PROSITE" id="PS00371">
    <property type="entry name" value="PTS_EIIA_TYPE_1_HIS"/>
    <property type="match status" value="1"/>
</dbReference>
<dbReference type="GO" id="GO:0005886">
    <property type="term" value="C:plasma membrane"/>
    <property type="evidence" value="ECO:0007669"/>
    <property type="project" value="UniProtKB-SubCell"/>
</dbReference>
<dbReference type="InterPro" id="IPR013013">
    <property type="entry name" value="PTS_EIIC_1"/>
</dbReference>
<dbReference type="EC" id="2.7.1.69" evidence="13"/>
<keyword evidence="7 10" id="KW-0812">Transmembrane</keyword>
<dbReference type="InterPro" id="IPR003352">
    <property type="entry name" value="PTS_EIIC"/>
</dbReference>
<dbReference type="Proteomes" id="UP000006381">
    <property type="component" value="Chromosome"/>
</dbReference>
<dbReference type="GO" id="GO:0090589">
    <property type="term" value="F:protein-phosphocysteine-trehalose phosphotransferase system transporter activity"/>
    <property type="evidence" value="ECO:0007669"/>
    <property type="project" value="TreeGrafter"/>
</dbReference>
<dbReference type="PROSITE" id="PS51103">
    <property type="entry name" value="PTS_EIIC_TYPE_1"/>
    <property type="match status" value="1"/>
</dbReference>
<evidence type="ECO:0000256" key="10">
    <source>
        <dbReference type="SAM" id="Phobius"/>
    </source>
</evidence>
<sequence length="560" mass="60179">MGGRVTDVYNAFVPLVHISNNSTSDTNKAKENIISKLLDILSGIFVPIIHAIIGAGLLKGILIFLNFYHLVSPATSTYKLLSVFSDSAFYFMPILLAYSSAKKFKTNKYVAVAIAGILVHPELISMMSKSASVKFFGIPFTSATYSTSVLPIILGVWVMSYIERGLNKIIPKILRTVLVPLFTLLITAPIILGILGPIGTIVGDAIGQGTVQLYLHYGVIAGILVGAAYPFLVIMGMHVGFTPVMVQSLSKYGVDYMMGIFVASNSAEAGATTAVWLKTKNKQLKEIAGSSALNAIIGVTEPALFGVTSKLKKPLIAVSIGGAVGGGIAGLFKVAAQGAGTGPIAGIPLFFGKTFIWFIISCLVSYVVSFILAYVIGFEDIPNPEDLSQKNSMDNHEKIVTTVVANQSVADPVNGNVIPLSEVKDNVFSSKMMGDGAAIVPNDNKIYAPFDGVVELVFETKHAIGLKSYDGCELLIHVGLDTVELKGKHFISHVIKDQKVKKGDLLLEFDREAISKEGYDTTIPVIVTNSKDFENITKTKKKQLQHGEELLKLTAKNKEN</sequence>
<dbReference type="HOGENOM" id="CLU_012312_2_3_9"/>
<dbReference type="OrthoDB" id="9769191at2"/>
<dbReference type="eggNOG" id="COG1263">
    <property type="taxonomic scope" value="Bacteria"/>
</dbReference>
<dbReference type="InterPro" id="IPR001127">
    <property type="entry name" value="PTS_EIIA_1_perm"/>
</dbReference>
<keyword evidence="14" id="KW-1185">Reference proteome</keyword>
<evidence type="ECO:0000256" key="6">
    <source>
        <dbReference type="ARBA" id="ARBA00022683"/>
    </source>
</evidence>
<evidence type="ECO:0000259" key="11">
    <source>
        <dbReference type="PROSITE" id="PS51093"/>
    </source>
</evidence>
<evidence type="ECO:0000256" key="2">
    <source>
        <dbReference type="ARBA" id="ARBA00022448"/>
    </source>
</evidence>
<dbReference type="InterPro" id="IPR050558">
    <property type="entry name" value="PTS_Sugar-Specific_Components"/>
</dbReference>
<dbReference type="eggNOG" id="COG2190">
    <property type="taxonomic scope" value="Bacteria"/>
</dbReference>
<keyword evidence="6" id="KW-0598">Phosphotransferase system</keyword>
<proteinExistence type="predicted"/>
<keyword evidence="5 13" id="KW-0808">Transferase</keyword>
<evidence type="ECO:0000259" key="12">
    <source>
        <dbReference type="PROSITE" id="PS51103"/>
    </source>
</evidence>
<accession>Q5FIT2</accession>
<organism evidence="14">
    <name type="scientific">Lactobacillus acidophilus (strain ATCC 700396 / NCK56 / N2 / NCFM)</name>
    <dbReference type="NCBI Taxonomy" id="272621"/>
    <lineage>
        <taxon>Bacteria</taxon>
        <taxon>Bacillati</taxon>
        <taxon>Bacillota</taxon>
        <taxon>Bacilli</taxon>
        <taxon>Lactobacillales</taxon>
        <taxon>Lactobacillaceae</taxon>
        <taxon>Lactobacillus</taxon>
    </lineage>
</organism>
<feature type="transmembrane region" description="Helical" evidence="10">
    <location>
        <begin position="40"/>
        <end position="68"/>
    </location>
</feature>
<dbReference type="KEGG" id="lac:LBA1575"/>
<evidence type="ECO:0000256" key="7">
    <source>
        <dbReference type="ARBA" id="ARBA00022692"/>
    </source>
</evidence>
<dbReference type="EMBL" id="CP000033">
    <property type="protein sequence ID" value="AAV43392.1"/>
    <property type="molecule type" value="Genomic_DNA"/>
</dbReference>
<evidence type="ECO:0000256" key="4">
    <source>
        <dbReference type="ARBA" id="ARBA00022597"/>
    </source>
</evidence>
<dbReference type="GO" id="GO:0015771">
    <property type="term" value="P:trehalose transport"/>
    <property type="evidence" value="ECO:0007669"/>
    <property type="project" value="TreeGrafter"/>
</dbReference>
<comment type="subcellular location">
    <subcellularLocation>
        <location evidence="1">Cell membrane</location>
        <topology evidence="1">Multi-pass membrane protein</topology>
    </subcellularLocation>
</comment>
<dbReference type="GO" id="GO:0009401">
    <property type="term" value="P:phosphoenolpyruvate-dependent sugar phosphotransferase system"/>
    <property type="evidence" value="ECO:0007669"/>
    <property type="project" value="UniProtKB-KW"/>
</dbReference>
<dbReference type="PATRIC" id="fig|272621.13.peg.1497"/>
<keyword evidence="3" id="KW-1003">Cell membrane</keyword>
<dbReference type="PANTHER" id="PTHR30175">
    <property type="entry name" value="PHOSPHOTRANSFERASE SYSTEM TRANSPORT PROTEIN"/>
    <property type="match status" value="1"/>
</dbReference>
<feature type="transmembrane region" description="Helical" evidence="10">
    <location>
        <begin position="80"/>
        <end position="98"/>
    </location>
</feature>
<keyword evidence="4" id="KW-0762">Sugar transport</keyword>
<evidence type="ECO:0000313" key="14">
    <source>
        <dbReference type="Proteomes" id="UP000006381"/>
    </source>
</evidence>
<dbReference type="PANTHER" id="PTHR30175:SF1">
    <property type="entry name" value="PTS SYSTEM ARBUTIN-, CELLOBIOSE-, AND SALICIN-SPECIFIC EIIBC COMPONENT-RELATED"/>
    <property type="match status" value="1"/>
</dbReference>
<dbReference type="Pfam" id="PF02378">
    <property type="entry name" value="PTS_EIIC"/>
    <property type="match status" value="1"/>
</dbReference>
<keyword evidence="9 10" id="KW-0472">Membrane</keyword>
<dbReference type="RefSeq" id="WP_011254503.1">
    <property type="nucleotide sequence ID" value="NC_006814.3"/>
</dbReference>
<evidence type="ECO:0000256" key="9">
    <source>
        <dbReference type="ARBA" id="ARBA00023136"/>
    </source>
</evidence>
<evidence type="ECO:0000256" key="5">
    <source>
        <dbReference type="ARBA" id="ARBA00022679"/>
    </source>
</evidence>
<gene>
    <name evidence="13" type="ordered locus">LBA1575</name>
</gene>
<feature type="transmembrane region" description="Helical" evidence="10">
    <location>
        <begin position="215"/>
        <end position="241"/>
    </location>
</feature>